<sequence>MTQGHREVVLEVTRLVLVYPQRRHAVAPRHQRPVLLHRDGPHLAFASCADEVVDLFLAATRPRALPEAIGARQRDDEATLGLAGDHGHAALVQVPGMPSVPGRGPVYWLNLLSLLFPSLKVRPLPISKLYYEDEKGTNRRLDAAPLGVGGIEKGLITVINLPCDFRIYVAYHMVYSPDP</sequence>
<dbReference type="AlphaFoldDB" id="A0A9E7F9J0"/>
<organism evidence="1 2">
    <name type="scientific">Musa troglodytarum</name>
    <name type="common">fe'i banana</name>
    <dbReference type="NCBI Taxonomy" id="320322"/>
    <lineage>
        <taxon>Eukaryota</taxon>
        <taxon>Viridiplantae</taxon>
        <taxon>Streptophyta</taxon>
        <taxon>Embryophyta</taxon>
        <taxon>Tracheophyta</taxon>
        <taxon>Spermatophyta</taxon>
        <taxon>Magnoliopsida</taxon>
        <taxon>Liliopsida</taxon>
        <taxon>Zingiberales</taxon>
        <taxon>Musaceae</taxon>
        <taxon>Musa</taxon>
    </lineage>
</organism>
<protein>
    <submittedName>
        <fullName evidence="1">Uncharacterized protein</fullName>
    </submittedName>
</protein>
<keyword evidence="2" id="KW-1185">Reference proteome</keyword>
<name>A0A9E7F9J0_9LILI</name>
<dbReference type="EMBL" id="CP097504">
    <property type="protein sequence ID" value="URD90381.1"/>
    <property type="molecule type" value="Genomic_DNA"/>
</dbReference>
<evidence type="ECO:0000313" key="2">
    <source>
        <dbReference type="Proteomes" id="UP001055439"/>
    </source>
</evidence>
<dbReference type="Proteomes" id="UP001055439">
    <property type="component" value="Chromosome 2"/>
</dbReference>
<proteinExistence type="predicted"/>
<accession>A0A9E7F9J0</accession>
<evidence type="ECO:0000313" key="1">
    <source>
        <dbReference type="EMBL" id="URD90381.1"/>
    </source>
</evidence>
<gene>
    <name evidence="1" type="ORF">MUK42_27881</name>
</gene>
<reference evidence="1" key="1">
    <citation type="submission" date="2022-05" db="EMBL/GenBank/DDBJ databases">
        <title>The Musa troglodytarum L. genome provides insights into the mechanism of non-climacteric behaviour and enrichment of carotenoids.</title>
        <authorList>
            <person name="Wang J."/>
        </authorList>
    </citation>
    <scope>NUCLEOTIDE SEQUENCE</scope>
    <source>
        <tissue evidence="1">Leaf</tissue>
    </source>
</reference>